<proteinExistence type="predicted"/>
<organism evidence="2 3">
    <name type="scientific">Streptomyces xanthochromogenes</name>
    <dbReference type="NCBI Taxonomy" id="67384"/>
    <lineage>
        <taxon>Bacteria</taxon>
        <taxon>Bacillati</taxon>
        <taxon>Actinomycetota</taxon>
        <taxon>Actinomycetes</taxon>
        <taxon>Kitasatosporales</taxon>
        <taxon>Streptomycetaceae</taxon>
        <taxon>Streptomyces</taxon>
    </lineage>
</organism>
<evidence type="ECO:0000313" key="3">
    <source>
        <dbReference type="Proteomes" id="UP000600946"/>
    </source>
</evidence>
<dbReference type="InterPro" id="IPR046200">
    <property type="entry name" value="DUF6233"/>
</dbReference>
<dbReference type="GeneID" id="96294919"/>
<reference evidence="3" key="1">
    <citation type="journal article" date="2019" name="Int. J. Syst. Evol. Microbiol.">
        <title>The Global Catalogue of Microorganisms (GCM) 10K type strain sequencing project: providing services to taxonomists for standard genome sequencing and annotation.</title>
        <authorList>
            <consortium name="The Broad Institute Genomics Platform"/>
            <consortium name="The Broad Institute Genome Sequencing Center for Infectious Disease"/>
            <person name="Wu L."/>
            <person name="Ma J."/>
        </authorList>
    </citation>
    <scope>NUCLEOTIDE SEQUENCE [LARGE SCALE GENOMIC DNA]</scope>
    <source>
        <strain evidence="3">JCM 4594</strain>
    </source>
</reference>
<name>A0ABQ3AVW2_9ACTN</name>
<comment type="caution">
    <text evidence="2">The sequence shown here is derived from an EMBL/GenBank/DDBJ whole genome shotgun (WGS) entry which is preliminary data.</text>
</comment>
<sequence>MNDSPLSRLDALRFLERIQTRDLDRTRRWIADEERRETERQRRLTARPPDPDWLIERGLTGQTAVYVHQGPCHMAGKRSHGVQQDEALRALVEGVDACPHCRPDTALGFFG</sequence>
<dbReference type="Pfam" id="PF19746">
    <property type="entry name" value="DUF6233"/>
    <property type="match status" value="1"/>
</dbReference>
<feature type="region of interest" description="Disordered" evidence="1">
    <location>
        <begin position="34"/>
        <end position="55"/>
    </location>
</feature>
<protein>
    <submittedName>
        <fullName evidence="2">Uncharacterized protein</fullName>
    </submittedName>
</protein>
<dbReference type="Proteomes" id="UP000600946">
    <property type="component" value="Unassembled WGS sequence"/>
</dbReference>
<dbReference type="RefSeq" id="WP_190029245.1">
    <property type="nucleotide sequence ID" value="NZ_BMUU01000018.1"/>
</dbReference>
<gene>
    <name evidence="2" type="ORF">GCM10010326_70540</name>
</gene>
<evidence type="ECO:0000256" key="1">
    <source>
        <dbReference type="SAM" id="MobiDB-lite"/>
    </source>
</evidence>
<keyword evidence="3" id="KW-1185">Reference proteome</keyword>
<evidence type="ECO:0000313" key="2">
    <source>
        <dbReference type="EMBL" id="GGY65823.1"/>
    </source>
</evidence>
<dbReference type="EMBL" id="BMUU01000018">
    <property type="protein sequence ID" value="GGY65823.1"/>
    <property type="molecule type" value="Genomic_DNA"/>
</dbReference>
<accession>A0ABQ3AVW2</accession>